<feature type="region of interest" description="Disordered" evidence="1">
    <location>
        <begin position="116"/>
        <end position="152"/>
    </location>
</feature>
<dbReference type="GeneID" id="18819266"/>
<evidence type="ECO:0000313" key="2">
    <source>
        <dbReference type="EMBL" id="EGO24412.1"/>
    </source>
</evidence>
<sequence length="247" mass="27455">MQTGSPANIKWQHEPISPPSAAWTSPQDITLPTLSVPSPSTPASCKRWGMFMLKYKIQHSQILFLMTFTFRKPSYALKSRGEKIESTADTGCERSLKFLKKSATTKSAPDLKALGKATGAKRLAPPVRPVPPLPQSATVPPSTKFPVADEEQEGELTNDFNDKGIYFGCDPRWDPSQGDATLFLISPVDDVPAAADCEELIVKRQRSFTRSTHSLPLDSPNSQIHYHRSPQTQRMHPIDELHSYLEL</sequence>
<dbReference type="KEGG" id="sla:SERLADRAFT_467650"/>
<accession>F8NWR0</accession>
<feature type="region of interest" description="Disordered" evidence="1">
    <location>
        <begin position="1"/>
        <end position="24"/>
    </location>
</feature>
<feature type="compositionally biased region" description="Polar residues" evidence="1">
    <location>
        <begin position="209"/>
        <end position="234"/>
    </location>
</feature>
<evidence type="ECO:0000256" key="1">
    <source>
        <dbReference type="SAM" id="MobiDB-lite"/>
    </source>
</evidence>
<dbReference type="RefSeq" id="XP_007318431.1">
    <property type="nucleotide sequence ID" value="XM_007318369.1"/>
</dbReference>
<dbReference type="EMBL" id="GL945434">
    <property type="protein sequence ID" value="EGO24412.1"/>
    <property type="molecule type" value="Genomic_DNA"/>
</dbReference>
<dbReference type="AlphaFoldDB" id="F8NWR0"/>
<proteinExistence type="predicted"/>
<reference evidence="2" key="1">
    <citation type="submission" date="2011-04" db="EMBL/GenBank/DDBJ databases">
        <title>Evolution of plant cell wall degrading machinery underlies the functional diversity of forest fungi.</title>
        <authorList>
            <consortium name="US DOE Joint Genome Institute (JGI-PGF)"/>
            <person name="Eastwood D.C."/>
            <person name="Floudas D."/>
            <person name="Binder M."/>
            <person name="Majcherczyk A."/>
            <person name="Schneider P."/>
            <person name="Aerts A."/>
            <person name="Asiegbu F.O."/>
            <person name="Baker S.E."/>
            <person name="Barry K."/>
            <person name="Bendiksby M."/>
            <person name="Blumentritt M."/>
            <person name="Coutinho P.M."/>
            <person name="Cullen D."/>
            <person name="Cullen D."/>
            <person name="Gathman A."/>
            <person name="Goodell B."/>
            <person name="Henrissat B."/>
            <person name="Ihrmark K."/>
            <person name="Kauserud H."/>
            <person name="Kohler A."/>
            <person name="LaButti K."/>
            <person name="Lapidus A."/>
            <person name="Lavin J.L."/>
            <person name="Lee Y.-H."/>
            <person name="Lindquist E."/>
            <person name="Lilly W."/>
            <person name="Lucas S."/>
            <person name="Morin E."/>
            <person name="Murat C."/>
            <person name="Oguiza J.A."/>
            <person name="Park J."/>
            <person name="Pisabarro A.G."/>
            <person name="Riley R."/>
            <person name="Rosling A."/>
            <person name="Salamov A."/>
            <person name="Schmidt O."/>
            <person name="Schmutz J."/>
            <person name="Skrede I."/>
            <person name="Stenlid J."/>
            <person name="Wiebenga A."/>
            <person name="Xie X."/>
            <person name="Kues U."/>
            <person name="Hibbett D.S."/>
            <person name="Hoffmeister D."/>
            <person name="Hogberg N."/>
            <person name="Martin F."/>
            <person name="Grigoriev I.V."/>
            <person name="Watkinson S.C."/>
        </authorList>
    </citation>
    <scope>NUCLEOTIDE SEQUENCE</scope>
    <source>
        <strain evidence="2">S7.9</strain>
    </source>
</reference>
<dbReference type="OrthoDB" id="2666812at2759"/>
<gene>
    <name evidence="2" type="ORF">SERLADRAFT_467650</name>
</gene>
<organism>
    <name type="scientific">Serpula lacrymans var. lacrymans (strain S7.9)</name>
    <name type="common">Dry rot fungus</name>
    <dbReference type="NCBI Taxonomy" id="578457"/>
    <lineage>
        <taxon>Eukaryota</taxon>
        <taxon>Fungi</taxon>
        <taxon>Dikarya</taxon>
        <taxon>Basidiomycota</taxon>
        <taxon>Agaricomycotina</taxon>
        <taxon>Agaricomycetes</taxon>
        <taxon>Agaricomycetidae</taxon>
        <taxon>Boletales</taxon>
        <taxon>Coniophorineae</taxon>
        <taxon>Serpulaceae</taxon>
        <taxon>Serpula</taxon>
    </lineage>
</organism>
<protein>
    <submittedName>
        <fullName evidence="2">Uncharacterized protein</fullName>
    </submittedName>
</protein>
<feature type="region of interest" description="Disordered" evidence="1">
    <location>
        <begin position="209"/>
        <end position="235"/>
    </location>
</feature>
<name>F8NWR0_SERL9</name>
<dbReference type="HOGENOM" id="CLU_1125104_0_0_1"/>
<dbReference type="Proteomes" id="UP000008064">
    <property type="component" value="Unassembled WGS sequence"/>
</dbReference>